<dbReference type="OrthoDB" id="3232336at2"/>
<proteinExistence type="predicted"/>
<protein>
    <submittedName>
        <fullName evidence="1">Uncharacterized protein</fullName>
    </submittedName>
</protein>
<accession>A0A412IQH3</accession>
<evidence type="ECO:0000313" key="2">
    <source>
        <dbReference type="Proteomes" id="UP000283295"/>
    </source>
</evidence>
<name>A0A412IQH3_9FIRM</name>
<organism evidence="1 2">
    <name type="scientific">Coprococcus eutactus</name>
    <dbReference type="NCBI Taxonomy" id="33043"/>
    <lineage>
        <taxon>Bacteria</taxon>
        <taxon>Bacillati</taxon>
        <taxon>Bacillota</taxon>
        <taxon>Clostridia</taxon>
        <taxon>Lachnospirales</taxon>
        <taxon>Lachnospiraceae</taxon>
        <taxon>Coprococcus</taxon>
    </lineage>
</organism>
<evidence type="ECO:0000313" key="1">
    <source>
        <dbReference type="EMBL" id="RGS40672.1"/>
    </source>
</evidence>
<comment type="caution">
    <text evidence="1">The sequence shown here is derived from an EMBL/GenBank/DDBJ whole genome shotgun (WGS) entry which is preliminary data.</text>
</comment>
<sequence length="64" mass="7482">MNDFKREYYMDRSLKVMKSRDQYCRFGIVELDPGLAPDTIFDIRTIDDSDPDEYQSVVDGLKAV</sequence>
<dbReference type="Proteomes" id="UP000283295">
    <property type="component" value="Unassembled WGS sequence"/>
</dbReference>
<reference evidence="1 2" key="1">
    <citation type="submission" date="2018-08" db="EMBL/GenBank/DDBJ databases">
        <title>A genome reference for cultivated species of the human gut microbiota.</title>
        <authorList>
            <person name="Zou Y."/>
            <person name="Xue W."/>
            <person name="Luo G."/>
        </authorList>
    </citation>
    <scope>NUCLEOTIDE SEQUENCE [LARGE SCALE GENOMIC DNA]</scope>
    <source>
        <strain evidence="1 2">AF22-21</strain>
    </source>
</reference>
<dbReference type="AlphaFoldDB" id="A0A412IQH3"/>
<gene>
    <name evidence="1" type="ORF">DWX94_09980</name>
</gene>
<dbReference type="EMBL" id="QRVK01000026">
    <property type="protein sequence ID" value="RGS40672.1"/>
    <property type="molecule type" value="Genomic_DNA"/>
</dbReference>